<reference evidence="1" key="1">
    <citation type="submission" date="2020-05" db="EMBL/GenBank/DDBJ databases">
        <title>Chitinophaga laudate sp. nov., isolated from a tropical peat swamp.</title>
        <authorList>
            <person name="Goh C.B.S."/>
            <person name="Lee M.S."/>
            <person name="Parimannan S."/>
            <person name="Pasbakhsh P."/>
            <person name="Yule C.M."/>
            <person name="Rajandas H."/>
            <person name="Loke S."/>
            <person name="Croft L."/>
            <person name="Tan J.B.L."/>
        </authorList>
    </citation>
    <scope>NUCLEOTIDE SEQUENCE</scope>
    <source>
        <strain evidence="1">Mgbs1</strain>
    </source>
</reference>
<dbReference type="InterPro" id="IPR000182">
    <property type="entry name" value="GNAT_dom"/>
</dbReference>
<gene>
    <name evidence="1" type="ORF">ECE50_001915</name>
</gene>
<dbReference type="SUPFAM" id="SSF55729">
    <property type="entry name" value="Acyl-CoA N-acyltransferases (Nat)"/>
    <property type="match status" value="1"/>
</dbReference>
<comment type="caution">
    <text evidence="1">The sequence shown here is derived from an EMBL/GenBank/DDBJ whole genome shotgun (WGS) entry which is preliminary data.</text>
</comment>
<dbReference type="GO" id="GO:0016747">
    <property type="term" value="F:acyltransferase activity, transferring groups other than amino-acyl groups"/>
    <property type="evidence" value="ECO:0007669"/>
    <property type="project" value="InterPro"/>
</dbReference>
<dbReference type="Gene3D" id="3.40.630.30">
    <property type="match status" value="1"/>
</dbReference>
<dbReference type="AlphaFoldDB" id="A0A433WEV1"/>
<dbReference type="Pfam" id="PF00583">
    <property type="entry name" value="Acetyltransf_1"/>
    <property type="match status" value="1"/>
</dbReference>
<evidence type="ECO:0000313" key="1">
    <source>
        <dbReference type="EMBL" id="NSL85568.1"/>
    </source>
</evidence>
<evidence type="ECO:0000313" key="2">
    <source>
        <dbReference type="Proteomes" id="UP000281028"/>
    </source>
</evidence>
<dbReference type="Proteomes" id="UP000281028">
    <property type="component" value="Unassembled WGS sequence"/>
</dbReference>
<dbReference type="OrthoDB" id="1178186at2"/>
<sequence length="254" mass="28281">MTDYTTWLSSSTGFSSTATDYWKAIFSNSTLLYGDATCCITTKPDLPEGLMTLETAAGQFMAVLTPEMAVKAALQQQPVLPEQHFRQQLARAGIPLHGADYVFYYTEAARQELLQEQSLRQLRRLTAADQAIFDLMQAAATEEDKDGAYVELNHWAVFGSFAGEQLAGAASMYPWDDSQLADLGVLTLEPFRGQGHARRLVRAICRYALEQGYEPQYRCQLDNEASVRLAHAAGLTLFGKWDFIASHYQEQITG</sequence>
<dbReference type="InterPro" id="IPR016181">
    <property type="entry name" value="Acyl_CoA_acyltransferase"/>
</dbReference>
<protein>
    <submittedName>
        <fullName evidence="1">GNAT family N-acetyltransferase</fullName>
    </submittedName>
</protein>
<name>A0A433WEV1_9BACT</name>
<organism evidence="1 2">
    <name type="scientific">Chitinophaga solisilvae</name>
    <dbReference type="NCBI Taxonomy" id="1233460"/>
    <lineage>
        <taxon>Bacteria</taxon>
        <taxon>Pseudomonadati</taxon>
        <taxon>Bacteroidota</taxon>
        <taxon>Chitinophagia</taxon>
        <taxon>Chitinophagales</taxon>
        <taxon>Chitinophagaceae</taxon>
        <taxon>Chitinophaga</taxon>
    </lineage>
</organism>
<dbReference type="PROSITE" id="PS51186">
    <property type="entry name" value="GNAT"/>
    <property type="match status" value="1"/>
</dbReference>
<dbReference type="CDD" id="cd04301">
    <property type="entry name" value="NAT_SF"/>
    <property type="match status" value="1"/>
</dbReference>
<accession>A0A433WEV1</accession>
<keyword evidence="2" id="KW-1185">Reference proteome</keyword>
<dbReference type="EMBL" id="RIAR02000001">
    <property type="protein sequence ID" value="NSL85568.1"/>
    <property type="molecule type" value="Genomic_DNA"/>
</dbReference>
<proteinExistence type="predicted"/>